<evidence type="ECO:0000313" key="6">
    <source>
        <dbReference type="EMBL" id="OPX55777.1"/>
    </source>
</evidence>
<dbReference type="NCBIfam" id="NF003817">
    <property type="entry name" value="PRK05408.1"/>
    <property type="match status" value="1"/>
</dbReference>
<keyword evidence="7" id="KW-1185">Reference proteome</keyword>
<dbReference type="GO" id="GO:0005829">
    <property type="term" value="C:cytosol"/>
    <property type="evidence" value="ECO:0007669"/>
    <property type="project" value="TreeGrafter"/>
</dbReference>
<evidence type="ECO:0000256" key="3">
    <source>
        <dbReference type="ARBA" id="ARBA00061679"/>
    </source>
</evidence>
<dbReference type="InterPro" id="IPR007457">
    <property type="entry name" value="Fe_traffick_prot_YggX"/>
</dbReference>
<dbReference type="FunFam" id="1.10.3880.10:FF:000001">
    <property type="entry name" value="Probable Fe(2+)-trafficking protein"/>
    <property type="match status" value="1"/>
</dbReference>
<evidence type="ECO:0000256" key="2">
    <source>
        <dbReference type="ARBA" id="ARBA00053793"/>
    </source>
</evidence>
<dbReference type="EMBL" id="MTSM01000007">
    <property type="protein sequence ID" value="OPX55777.1"/>
    <property type="molecule type" value="Genomic_DNA"/>
</dbReference>
<sequence length="95" mass="11037">MSRTVFCKKYQQELEALDLPPFPGAKGQEILNSISKQAWQDWQKHQTMLINEKRLNLMELSARQFLSNEMDKFFSNADGLELVEGYVPIETSKVQ</sequence>
<reference evidence="6 7" key="1">
    <citation type="submission" date="2017-01" db="EMBL/GenBank/DDBJ databases">
        <title>Genome Sequencing of a Marine Spirillum, Oceanospirillum multiglobuliferum ATCC 33336, from Japan.</title>
        <authorList>
            <person name="Carney J.G."/>
            <person name="Trachtenberg A.M."/>
            <person name="Rheaume B.A."/>
            <person name="Linnane J.D."/>
            <person name="Pitts N.L."/>
            <person name="Mykles D.L."/>
            <person name="Maclea K.S."/>
        </authorList>
    </citation>
    <scope>NUCLEOTIDE SEQUENCE [LARGE SCALE GENOMIC DNA]</scope>
    <source>
        <strain evidence="6 7">ATCC 33336</strain>
    </source>
</reference>
<comment type="caution">
    <text evidence="6">The sequence shown here is derived from an EMBL/GenBank/DDBJ whole genome shotgun (WGS) entry which is preliminary data.</text>
</comment>
<dbReference type="HAMAP" id="MF_00686">
    <property type="entry name" value="Fe_traffic_YggX"/>
    <property type="match status" value="1"/>
</dbReference>
<dbReference type="InterPro" id="IPR036766">
    <property type="entry name" value="Fe_traffick_prot_YggX_sf"/>
</dbReference>
<dbReference type="PANTHER" id="PTHR36965:SF1">
    <property type="entry name" value="FE(2+)-TRAFFICKING PROTEIN-RELATED"/>
    <property type="match status" value="1"/>
</dbReference>
<dbReference type="RefSeq" id="WP_078744762.1">
    <property type="nucleotide sequence ID" value="NZ_FUXG01000006.1"/>
</dbReference>
<dbReference type="PANTHER" id="PTHR36965">
    <property type="entry name" value="FE(2+)-TRAFFICKING PROTEIN-RELATED"/>
    <property type="match status" value="1"/>
</dbReference>
<dbReference type="Gene3D" id="1.10.3880.10">
    <property type="entry name" value="Fe(II) trafficking protein YggX"/>
    <property type="match status" value="1"/>
</dbReference>
<accession>A0A1T4NL34</accession>
<dbReference type="Proteomes" id="UP000191418">
    <property type="component" value="Unassembled WGS sequence"/>
</dbReference>
<organism evidence="6 7">
    <name type="scientific">Oceanospirillum multiglobuliferum</name>
    <dbReference type="NCBI Taxonomy" id="64969"/>
    <lineage>
        <taxon>Bacteria</taxon>
        <taxon>Pseudomonadati</taxon>
        <taxon>Pseudomonadota</taxon>
        <taxon>Gammaproteobacteria</taxon>
        <taxon>Oceanospirillales</taxon>
        <taxon>Oceanospirillaceae</taxon>
        <taxon>Oceanospirillum</taxon>
    </lineage>
</organism>
<gene>
    <name evidence="6" type="ORF">BTE48_07790</name>
</gene>
<dbReference type="SUPFAM" id="SSF111148">
    <property type="entry name" value="YggX-like"/>
    <property type="match status" value="1"/>
</dbReference>
<evidence type="ECO:0000256" key="5">
    <source>
        <dbReference type="HAMAP-Rule" id="MF_00686"/>
    </source>
</evidence>
<dbReference type="STRING" id="64969.SAMN02745127_01134"/>
<dbReference type="GO" id="GO:0005506">
    <property type="term" value="F:iron ion binding"/>
    <property type="evidence" value="ECO:0007669"/>
    <property type="project" value="UniProtKB-UniRule"/>
</dbReference>
<evidence type="ECO:0000313" key="7">
    <source>
        <dbReference type="Proteomes" id="UP000191418"/>
    </source>
</evidence>
<proteinExistence type="inferred from homology"/>
<keyword evidence="1 5" id="KW-0408">Iron</keyword>
<dbReference type="AlphaFoldDB" id="A0A1T4NL34"/>
<evidence type="ECO:0000256" key="4">
    <source>
        <dbReference type="ARBA" id="ARBA00070403"/>
    </source>
</evidence>
<comment type="similarity">
    <text evidence="3 5">Belongs to the Fe(2+)-trafficking protein family.</text>
</comment>
<dbReference type="OrthoDB" id="9804318at2"/>
<evidence type="ECO:0000256" key="1">
    <source>
        <dbReference type="ARBA" id="ARBA00023004"/>
    </source>
</evidence>
<dbReference type="PIRSF" id="PIRSF029827">
    <property type="entry name" value="Fe_traffic_YggX"/>
    <property type="match status" value="1"/>
</dbReference>
<dbReference type="GO" id="GO:0034599">
    <property type="term" value="P:cellular response to oxidative stress"/>
    <property type="evidence" value="ECO:0007669"/>
    <property type="project" value="TreeGrafter"/>
</dbReference>
<protein>
    <recommendedName>
        <fullName evidence="4 5">Probable Fe(2+)-trafficking protein</fullName>
    </recommendedName>
</protein>
<name>A0A1T4NL34_9GAMM</name>
<dbReference type="Pfam" id="PF04362">
    <property type="entry name" value="Iron_traffic"/>
    <property type="match status" value="1"/>
</dbReference>
<comment type="function">
    <text evidence="2">Could be a mediator in iron transactions between iron acquisition and iron-requiring processes, such as synthesis and/or repair of Fe-S clusters in biosynthetic enzymes. Necessary to maintain high levels of aconitase under oxidative stress.</text>
</comment>